<dbReference type="GO" id="GO:0044183">
    <property type="term" value="F:protein folding chaperone"/>
    <property type="evidence" value="ECO:0007669"/>
    <property type="project" value="EnsemblFungi"/>
</dbReference>
<dbReference type="InterPro" id="IPR009772">
    <property type="entry name" value="CDC123"/>
</dbReference>
<dbReference type="PANTHER" id="PTHR15323">
    <property type="entry name" value="D123 PROTEIN"/>
    <property type="match status" value="1"/>
</dbReference>
<name>A0A1Y2BXG1_9FUNG</name>
<comment type="similarity">
    <text evidence="1">Belongs to the CDC123 family.</text>
</comment>
<protein>
    <submittedName>
        <fullName evidence="3">D123-domain-containing protein</fullName>
    </submittedName>
</protein>
<accession>A0A1Y2BXG1</accession>
<keyword evidence="4" id="KW-1185">Reference proteome</keyword>
<sequence>MSTSAFPPLTVDHVMNCSFSSWYPKFRRVTLKSEIIAIPPEFIAYLNEDGVFLPLDSNGMPQPSYETPKVDDSDDDNGDFSEDEEGGESWGSIPHFPEFQELITQRIESLGGEVFPKLNWSSPKDASWMALGQTLKCKTPADIFLLLKSSDFITHDLTCPFEACTETLDASTKQTPESYELILRKWYDLHPSMEFRCFVKDNVLIGICQRDHLNFYPFLVTSRVQLESAIKAFYVDEILGKFGNNSFVFDLYINKNNQKVWLIDFNPFSINTDSLLFTWDELIAFEVPTQEGPVENCAGMGLRVVSTPSDSGLTYQPMYATNRMPKDAVDLSDGQTLAEFAQQLTEEVARSMIKE</sequence>
<dbReference type="GO" id="GO:0000287">
    <property type="term" value="F:magnesium ion binding"/>
    <property type="evidence" value="ECO:0007669"/>
    <property type="project" value="EnsemblFungi"/>
</dbReference>
<dbReference type="STRING" id="329046.A0A1Y2BXG1"/>
<dbReference type="Proteomes" id="UP000193642">
    <property type="component" value="Unassembled WGS sequence"/>
</dbReference>
<dbReference type="GO" id="GO:1905143">
    <property type="term" value="P:eukaryotic translation initiation factor 2 complex assembly"/>
    <property type="evidence" value="ECO:0007669"/>
    <property type="project" value="EnsemblFungi"/>
</dbReference>
<dbReference type="PANTHER" id="PTHR15323:SF6">
    <property type="entry name" value="CELL DIVISION CYCLE PROTEIN 123 HOMOLOG"/>
    <property type="match status" value="1"/>
</dbReference>
<evidence type="ECO:0000256" key="1">
    <source>
        <dbReference type="ARBA" id="ARBA00011047"/>
    </source>
</evidence>
<proteinExistence type="inferred from homology"/>
<feature type="compositionally biased region" description="Acidic residues" evidence="2">
    <location>
        <begin position="72"/>
        <end position="87"/>
    </location>
</feature>
<comment type="caution">
    <text evidence="3">The sequence shown here is derived from an EMBL/GenBank/DDBJ whole genome shotgun (WGS) entry which is preliminary data.</text>
</comment>
<gene>
    <name evidence="3" type="ORF">BCR33DRAFT_720187</name>
</gene>
<dbReference type="OrthoDB" id="360540at2759"/>
<dbReference type="AlphaFoldDB" id="A0A1Y2BXG1"/>
<dbReference type="GO" id="GO:0005524">
    <property type="term" value="F:ATP binding"/>
    <property type="evidence" value="ECO:0007669"/>
    <property type="project" value="EnsemblFungi"/>
</dbReference>
<reference evidence="3 4" key="1">
    <citation type="submission" date="2016-07" db="EMBL/GenBank/DDBJ databases">
        <title>Pervasive Adenine N6-methylation of Active Genes in Fungi.</title>
        <authorList>
            <consortium name="DOE Joint Genome Institute"/>
            <person name="Mondo S.J."/>
            <person name="Dannebaum R.O."/>
            <person name="Kuo R.C."/>
            <person name="Labutti K."/>
            <person name="Haridas S."/>
            <person name="Kuo A."/>
            <person name="Salamov A."/>
            <person name="Ahrendt S.R."/>
            <person name="Lipzen A."/>
            <person name="Sullivan W."/>
            <person name="Andreopoulos W.B."/>
            <person name="Clum A."/>
            <person name="Lindquist E."/>
            <person name="Daum C."/>
            <person name="Ramamoorthy G.K."/>
            <person name="Gryganskyi A."/>
            <person name="Culley D."/>
            <person name="Magnuson J.K."/>
            <person name="James T.Y."/>
            <person name="O'Malley M.A."/>
            <person name="Stajich J.E."/>
            <person name="Spatafora J.W."/>
            <person name="Visel A."/>
            <person name="Grigoriev I.V."/>
        </authorList>
    </citation>
    <scope>NUCLEOTIDE SEQUENCE [LARGE SCALE GENOMIC DNA]</scope>
    <source>
        <strain evidence="3 4">JEL800</strain>
    </source>
</reference>
<evidence type="ECO:0000313" key="3">
    <source>
        <dbReference type="EMBL" id="ORY39354.1"/>
    </source>
</evidence>
<evidence type="ECO:0000256" key="2">
    <source>
        <dbReference type="SAM" id="MobiDB-lite"/>
    </source>
</evidence>
<dbReference type="EMBL" id="MCGO01000040">
    <property type="protein sequence ID" value="ORY39354.1"/>
    <property type="molecule type" value="Genomic_DNA"/>
</dbReference>
<dbReference type="Pfam" id="PF07065">
    <property type="entry name" value="D123"/>
    <property type="match status" value="1"/>
</dbReference>
<feature type="region of interest" description="Disordered" evidence="2">
    <location>
        <begin position="62"/>
        <end position="93"/>
    </location>
</feature>
<evidence type="ECO:0000313" key="4">
    <source>
        <dbReference type="Proteomes" id="UP000193642"/>
    </source>
</evidence>
<organism evidence="3 4">
    <name type="scientific">Rhizoclosmatium globosum</name>
    <dbReference type="NCBI Taxonomy" id="329046"/>
    <lineage>
        <taxon>Eukaryota</taxon>
        <taxon>Fungi</taxon>
        <taxon>Fungi incertae sedis</taxon>
        <taxon>Chytridiomycota</taxon>
        <taxon>Chytridiomycota incertae sedis</taxon>
        <taxon>Chytridiomycetes</taxon>
        <taxon>Chytridiales</taxon>
        <taxon>Chytriomycetaceae</taxon>
        <taxon>Rhizoclosmatium</taxon>
    </lineage>
</organism>
<dbReference type="GO" id="GO:0005737">
    <property type="term" value="C:cytoplasm"/>
    <property type="evidence" value="ECO:0007669"/>
    <property type="project" value="TreeGrafter"/>
</dbReference>